<organism evidence="1 2">
    <name type="scientific">Gillisia limnaea (strain DSM 15749 / LMG 21470 / R-8282)</name>
    <dbReference type="NCBI Taxonomy" id="865937"/>
    <lineage>
        <taxon>Bacteria</taxon>
        <taxon>Pseudomonadati</taxon>
        <taxon>Bacteroidota</taxon>
        <taxon>Flavobacteriia</taxon>
        <taxon>Flavobacteriales</taxon>
        <taxon>Flavobacteriaceae</taxon>
        <taxon>Gillisia</taxon>
    </lineage>
</organism>
<evidence type="ECO:0008006" key="3">
    <source>
        <dbReference type="Google" id="ProtNLM"/>
    </source>
</evidence>
<sequence length="132" mass="14746">MQLSSNLILDTSCLIILSKIEELELLRGISNKIYVTPVIHSEYGQPLPEWVLVSKPENTQYQKILELDLDQGEASAIALSMEIQDSILILDELKGRKIAERLNLKFSGTFGVILKAKQTGLIKSVKPVIDKI</sequence>
<dbReference type="RefSeq" id="WP_006988094.1">
    <property type="nucleotide sequence ID" value="NZ_JH594606.1"/>
</dbReference>
<dbReference type="PANTHER" id="PTHR39550">
    <property type="entry name" value="SLL0658 PROTEIN"/>
    <property type="match status" value="1"/>
</dbReference>
<dbReference type="STRING" id="865937.Gilli_1098"/>
<dbReference type="InterPro" id="IPR021799">
    <property type="entry name" value="PIN-like_prokaryotic"/>
</dbReference>
<dbReference type="PANTHER" id="PTHR39550:SF1">
    <property type="entry name" value="SLL0658 PROTEIN"/>
    <property type="match status" value="1"/>
</dbReference>
<protein>
    <recommendedName>
        <fullName evidence="3">DUF3368 domain-containing protein</fullName>
    </recommendedName>
</protein>
<gene>
    <name evidence="1" type="ORF">Gilli_1098</name>
</gene>
<reference evidence="2" key="1">
    <citation type="journal article" date="2012" name="Stand. Genomic Sci.">
        <title>Genome sequence of the Antarctic rhodopsins-containing flavobacterium Gillisia limnaea type strain (R-8282(T)).</title>
        <authorList>
            <person name="Riedel T."/>
            <person name="Held B."/>
            <person name="Nolan M."/>
            <person name="Lucas S."/>
            <person name="Lapidus A."/>
            <person name="Tice H."/>
            <person name="Del Rio T.G."/>
            <person name="Cheng J.F."/>
            <person name="Han C."/>
            <person name="Tapia R."/>
            <person name="Goodwin L.A."/>
            <person name="Pitluck S."/>
            <person name="Liolios K."/>
            <person name="Mavromatis K."/>
            <person name="Pagani I."/>
            <person name="Ivanova N."/>
            <person name="Mikhailova N."/>
            <person name="Pati A."/>
            <person name="Chen A."/>
            <person name="Palaniappan K."/>
            <person name="Land M."/>
            <person name="Rohde M."/>
            <person name="Tindall B.J."/>
            <person name="Detter J.C."/>
            <person name="Goker M."/>
            <person name="Bristow J."/>
            <person name="Eisen J.A."/>
            <person name="Markowitz V."/>
            <person name="Hugenholtz P."/>
            <person name="Kyrpides N.C."/>
            <person name="Klenk H.P."/>
            <person name="Woyke T."/>
        </authorList>
    </citation>
    <scope>NUCLEOTIDE SEQUENCE [LARGE SCALE GENOMIC DNA]</scope>
    <source>
        <strain evidence="2">DSM 15749 / LMG 21470 / R-8282</strain>
    </source>
</reference>
<dbReference type="AlphaFoldDB" id="H2BVA7"/>
<proteinExistence type="predicted"/>
<dbReference type="HOGENOM" id="CLU_115769_1_0_10"/>
<dbReference type="Proteomes" id="UP000003844">
    <property type="component" value="Unassembled WGS sequence"/>
</dbReference>
<accession>H2BVA7</accession>
<dbReference type="eggNOG" id="COG2405">
    <property type="taxonomic scope" value="Bacteria"/>
</dbReference>
<evidence type="ECO:0000313" key="2">
    <source>
        <dbReference type="Proteomes" id="UP000003844"/>
    </source>
</evidence>
<dbReference type="Pfam" id="PF11848">
    <property type="entry name" value="DUF3368"/>
    <property type="match status" value="1"/>
</dbReference>
<name>H2BVA7_GILLR</name>
<dbReference type="EMBL" id="JH594606">
    <property type="protein sequence ID" value="EHQ01772.1"/>
    <property type="molecule type" value="Genomic_DNA"/>
</dbReference>
<keyword evidence="2" id="KW-1185">Reference proteome</keyword>
<evidence type="ECO:0000313" key="1">
    <source>
        <dbReference type="EMBL" id="EHQ01772.1"/>
    </source>
</evidence>